<dbReference type="EMBL" id="SMAN01000015">
    <property type="protein sequence ID" value="TCT20031.1"/>
    <property type="molecule type" value="Genomic_DNA"/>
</dbReference>
<keyword evidence="2" id="KW-1185">Reference proteome</keyword>
<dbReference type="AlphaFoldDB" id="A0A4R3MWZ9"/>
<gene>
    <name evidence="1" type="ORF">EDD68_11583</name>
</gene>
<organism evidence="1 2">
    <name type="scientific">Melghiribacillus thermohalophilus</name>
    <dbReference type="NCBI Taxonomy" id="1324956"/>
    <lineage>
        <taxon>Bacteria</taxon>
        <taxon>Bacillati</taxon>
        <taxon>Bacillota</taxon>
        <taxon>Bacilli</taxon>
        <taxon>Bacillales</taxon>
        <taxon>Bacillaceae</taxon>
        <taxon>Melghiribacillus</taxon>
    </lineage>
</organism>
<evidence type="ECO:0000313" key="2">
    <source>
        <dbReference type="Proteomes" id="UP000294650"/>
    </source>
</evidence>
<reference evidence="1 2" key="1">
    <citation type="submission" date="2019-03" db="EMBL/GenBank/DDBJ databases">
        <title>Genomic Encyclopedia of Type Strains, Phase IV (KMG-IV): sequencing the most valuable type-strain genomes for metagenomic binning, comparative biology and taxonomic classification.</title>
        <authorList>
            <person name="Goeker M."/>
        </authorList>
    </citation>
    <scope>NUCLEOTIDE SEQUENCE [LARGE SCALE GENOMIC DNA]</scope>
    <source>
        <strain evidence="1 2">DSM 25894</strain>
    </source>
</reference>
<accession>A0A4R3MWZ9</accession>
<sequence>MDQKTQFFNQWAKTYDDDVQTVGGPFVGYEQTLNIAAFQVKSLMQEGGSPCKLQ</sequence>
<name>A0A4R3MWZ9_9BACI</name>
<dbReference type="Proteomes" id="UP000294650">
    <property type="component" value="Unassembled WGS sequence"/>
</dbReference>
<evidence type="ECO:0000313" key="1">
    <source>
        <dbReference type="EMBL" id="TCT20031.1"/>
    </source>
</evidence>
<comment type="caution">
    <text evidence="1">The sequence shown here is derived from an EMBL/GenBank/DDBJ whole genome shotgun (WGS) entry which is preliminary data.</text>
</comment>
<proteinExistence type="predicted"/>
<protein>
    <submittedName>
        <fullName evidence="1">Uncharacterized protein</fullName>
    </submittedName>
</protein>